<keyword evidence="5" id="KW-0560">Oxidoreductase</keyword>
<dbReference type="Pfam" id="PF01565">
    <property type="entry name" value="FAD_binding_4"/>
    <property type="match status" value="1"/>
</dbReference>
<dbReference type="OMA" id="INWETWP"/>
<dbReference type="AlphaFoldDB" id="A0A1R3R717"/>
<name>A0A1R3R717_ASPC5</name>
<dbReference type="Gene3D" id="3.30.465.10">
    <property type="match status" value="2"/>
</dbReference>
<feature type="signal peptide" evidence="6">
    <location>
        <begin position="1"/>
        <end position="17"/>
    </location>
</feature>
<dbReference type="EMBL" id="KV907550">
    <property type="protein sequence ID" value="OOF90274.1"/>
    <property type="molecule type" value="Genomic_DNA"/>
</dbReference>
<keyword evidence="6" id="KW-0732">Signal</keyword>
<evidence type="ECO:0000256" key="2">
    <source>
        <dbReference type="ARBA" id="ARBA00005466"/>
    </source>
</evidence>
<dbReference type="PANTHER" id="PTHR42973:SF39">
    <property type="entry name" value="FAD-BINDING PCMH-TYPE DOMAIN-CONTAINING PROTEIN"/>
    <property type="match status" value="1"/>
</dbReference>
<dbReference type="GO" id="GO:0016491">
    <property type="term" value="F:oxidoreductase activity"/>
    <property type="evidence" value="ECO:0007669"/>
    <property type="project" value="UniProtKB-KW"/>
</dbReference>
<feature type="domain" description="FAD-binding PCMH-type" evidence="7">
    <location>
        <begin position="112"/>
        <end position="304"/>
    </location>
</feature>
<evidence type="ECO:0000313" key="8">
    <source>
        <dbReference type="EMBL" id="OOF90274.1"/>
    </source>
</evidence>
<sequence>MLAVAILLLGVLPLVNGSVHCRCQPSDACWPLEQDWTALNESINGHLVRVRPIGHVCHEPFYNHTSCSKLIRLQYDSNWRAAQPGALRSFNWENWPEKHEECIIQTTPNSTCKQGRIPWYSAVVHSVEEIQEAVRFAKQRNIRLVIKNTGHDSSGRSGAPHALQILTNRLKNITFHDNFAALRGDSRVGAPTTTRVPAVTVGAGVMVGELYAGAASQGYIVVAGECTTVGVAGGYLQGGGVSTVLSPMYGLAADHVLELEVVTAQGDVVITNEYQHQDLFWALRGGGGGTYGIVTRATMRVFPDMPSVISTIYYTSPQADDQFWQTVMQVVKLTRSMSVKGNSGQYTVGRLSNFHWFVNWTMFVLNETDSKWIDGQAAPLLSLLDWFGIQYQYISTEYTKTSTFLAIPKQADIGGVGYLQSSRVVSESFMKNNSSASRLVASLSELDLGPGSLVTVNVLGGRVNINTSGLYTSINPHWRSSALLVVLMQSFPPNSHSQAAALDKLTRINTPVLASLDPGSTGVYFNEADPEQDHFQTAFWGPHYERLRRIKNQWDKQGLFMVRKGVGSDDWDAESLCRKNTTARSSAPNYRADALPS</sequence>
<keyword evidence="4" id="KW-0274">FAD</keyword>
<keyword evidence="9" id="KW-1185">Reference proteome</keyword>
<keyword evidence="3" id="KW-0285">Flavoprotein</keyword>
<dbReference type="OrthoDB" id="9983560at2759"/>
<dbReference type="PROSITE" id="PS51387">
    <property type="entry name" value="FAD_PCMH"/>
    <property type="match status" value="1"/>
</dbReference>
<evidence type="ECO:0000313" key="9">
    <source>
        <dbReference type="Proteomes" id="UP000188318"/>
    </source>
</evidence>
<proteinExistence type="inferred from homology"/>
<evidence type="ECO:0000256" key="6">
    <source>
        <dbReference type="SAM" id="SignalP"/>
    </source>
</evidence>
<dbReference type="Proteomes" id="UP000188318">
    <property type="component" value="Unassembled WGS sequence"/>
</dbReference>
<dbReference type="PANTHER" id="PTHR42973">
    <property type="entry name" value="BINDING OXIDOREDUCTASE, PUTATIVE (AFU_ORTHOLOGUE AFUA_1G17690)-RELATED"/>
    <property type="match status" value="1"/>
</dbReference>
<dbReference type="InterPro" id="IPR050416">
    <property type="entry name" value="FAD-linked_Oxidoreductase"/>
</dbReference>
<dbReference type="GO" id="GO:0071949">
    <property type="term" value="F:FAD binding"/>
    <property type="evidence" value="ECO:0007669"/>
    <property type="project" value="InterPro"/>
</dbReference>
<gene>
    <name evidence="8" type="ORF">ASPCADRAFT_10809</name>
</gene>
<dbReference type="VEuPathDB" id="FungiDB:ASPCADRAFT_10809"/>
<evidence type="ECO:0000259" key="7">
    <source>
        <dbReference type="PROSITE" id="PS51387"/>
    </source>
</evidence>
<comment type="similarity">
    <text evidence="2">Belongs to the oxygen-dependent FAD-linked oxidoreductase family.</text>
</comment>
<dbReference type="InterPro" id="IPR036318">
    <property type="entry name" value="FAD-bd_PCMH-like_sf"/>
</dbReference>
<evidence type="ECO:0000256" key="4">
    <source>
        <dbReference type="ARBA" id="ARBA00022827"/>
    </source>
</evidence>
<dbReference type="InterPro" id="IPR006094">
    <property type="entry name" value="Oxid_FAD_bind_N"/>
</dbReference>
<dbReference type="SUPFAM" id="SSF56176">
    <property type="entry name" value="FAD-binding/transporter-associated domain-like"/>
    <property type="match status" value="1"/>
</dbReference>
<dbReference type="InterPro" id="IPR012951">
    <property type="entry name" value="BBE"/>
</dbReference>
<evidence type="ECO:0000256" key="3">
    <source>
        <dbReference type="ARBA" id="ARBA00022630"/>
    </source>
</evidence>
<reference evidence="9" key="1">
    <citation type="journal article" date="2017" name="Genome Biol.">
        <title>Comparative genomics reveals high biological diversity and specific adaptations in the industrially and medically important fungal genus Aspergillus.</title>
        <authorList>
            <person name="de Vries R.P."/>
            <person name="Riley R."/>
            <person name="Wiebenga A."/>
            <person name="Aguilar-Osorio G."/>
            <person name="Amillis S."/>
            <person name="Uchima C.A."/>
            <person name="Anderluh G."/>
            <person name="Asadollahi M."/>
            <person name="Askin M."/>
            <person name="Barry K."/>
            <person name="Battaglia E."/>
            <person name="Bayram O."/>
            <person name="Benocci T."/>
            <person name="Braus-Stromeyer S.A."/>
            <person name="Caldana C."/>
            <person name="Canovas D."/>
            <person name="Cerqueira G.C."/>
            <person name="Chen F."/>
            <person name="Chen W."/>
            <person name="Choi C."/>
            <person name="Clum A."/>
            <person name="Dos Santos R.A."/>
            <person name="Damasio A.R."/>
            <person name="Diallinas G."/>
            <person name="Emri T."/>
            <person name="Fekete E."/>
            <person name="Flipphi M."/>
            <person name="Freyberg S."/>
            <person name="Gallo A."/>
            <person name="Gournas C."/>
            <person name="Habgood R."/>
            <person name="Hainaut M."/>
            <person name="Harispe M.L."/>
            <person name="Henrissat B."/>
            <person name="Hilden K.S."/>
            <person name="Hope R."/>
            <person name="Hossain A."/>
            <person name="Karabika E."/>
            <person name="Karaffa L."/>
            <person name="Karanyi Z."/>
            <person name="Krasevec N."/>
            <person name="Kuo A."/>
            <person name="Kusch H."/>
            <person name="LaButti K."/>
            <person name="Lagendijk E.L."/>
            <person name="Lapidus A."/>
            <person name="Levasseur A."/>
            <person name="Lindquist E."/>
            <person name="Lipzen A."/>
            <person name="Logrieco A.F."/>
            <person name="MacCabe A."/>
            <person name="Maekelae M.R."/>
            <person name="Malavazi I."/>
            <person name="Melin P."/>
            <person name="Meyer V."/>
            <person name="Mielnichuk N."/>
            <person name="Miskei M."/>
            <person name="Molnar A.P."/>
            <person name="Mule G."/>
            <person name="Ngan C.Y."/>
            <person name="Orejas M."/>
            <person name="Orosz E."/>
            <person name="Ouedraogo J.P."/>
            <person name="Overkamp K.M."/>
            <person name="Park H.-S."/>
            <person name="Perrone G."/>
            <person name="Piumi F."/>
            <person name="Punt P.J."/>
            <person name="Ram A.F."/>
            <person name="Ramon A."/>
            <person name="Rauscher S."/>
            <person name="Record E."/>
            <person name="Riano-Pachon D.M."/>
            <person name="Robert V."/>
            <person name="Roehrig J."/>
            <person name="Ruller R."/>
            <person name="Salamov A."/>
            <person name="Salih N.S."/>
            <person name="Samson R.A."/>
            <person name="Sandor E."/>
            <person name="Sanguinetti M."/>
            <person name="Schuetze T."/>
            <person name="Sepcic K."/>
            <person name="Shelest E."/>
            <person name="Sherlock G."/>
            <person name="Sophianopoulou V."/>
            <person name="Squina F.M."/>
            <person name="Sun H."/>
            <person name="Susca A."/>
            <person name="Todd R.B."/>
            <person name="Tsang A."/>
            <person name="Unkles S.E."/>
            <person name="van de Wiele N."/>
            <person name="van Rossen-Uffink D."/>
            <person name="Oliveira J.V."/>
            <person name="Vesth T.C."/>
            <person name="Visser J."/>
            <person name="Yu J.-H."/>
            <person name="Zhou M."/>
            <person name="Andersen M.R."/>
            <person name="Archer D.B."/>
            <person name="Baker S.E."/>
            <person name="Benoit I."/>
            <person name="Brakhage A.A."/>
            <person name="Braus G.H."/>
            <person name="Fischer R."/>
            <person name="Frisvad J.C."/>
            <person name="Goldman G.H."/>
            <person name="Houbraken J."/>
            <person name="Oakley B."/>
            <person name="Pocsi I."/>
            <person name="Scazzocchio C."/>
            <person name="Seiboth B."/>
            <person name="vanKuyk P.A."/>
            <person name="Wortman J."/>
            <person name="Dyer P.S."/>
            <person name="Grigoriev I.V."/>
        </authorList>
    </citation>
    <scope>NUCLEOTIDE SEQUENCE [LARGE SCALE GENOMIC DNA]</scope>
    <source>
        <strain evidence="9">ITEM 5010</strain>
    </source>
</reference>
<evidence type="ECO:0000256" key="5">
    <source>
        <dbReference type="ARBA" id="ARBA00023002"/>
    </source>
</evidence>
<dbReference type="Pfam" id="PF08031">
    <property type="entry name" value="BBE"/>
    <property type="match status" value="1"/>
</dbReference>
<dbReference type="InterPro" id="IPR016166">
    <property type="entry name" value="FAD-bd_PCMH"/>
</dbReference>
<organism evidence="8 9">
    <name type="scientific">Aspergillus carbonarius (strain ITEM 5010)</name>
    <dbReference type="NCBI Taxonomy" id="602072"/>
    <lineage>
        <taxon>Eukaryota</taxon>
        <taxon>Fungi</taxon>
        <taxon>Dikarya</taxon>
        <taxon>Ascomycota</taxon>
        <taxon>Pezizomycotina</taxon>
        <taxon>Eurotiomycetes</taxon>
        <taxon>Eurotiomycetidae</taxon>
        <taxon>Eurotiales</taxon>
        <taxon>Aspergillaceae</taxon>
        <taxon>Aspergillus</taxon>
        <taxon>Aspergillus subgen. Circumdati</taxon>
    </lineage>
</organism>
<protein>
    <recommendedName>
        <fullName evidence="7">FAD-binding PCMH-type domain-containing protein</fullName>
    </recommendedName>
</protein>
<dbReference type="InterPro" id="IPR016169">
    <property type="entry name" value="FAD-bd_PCMH_sub2"/>
</dbReference>
<accession>A0A1R3R717</accession>
<feature type="chain" id="PRO_5012028826" description="FAD-binding PCMH-type domain-containing protein" evidence="6">
    <location>
        <begin position="18"/>
        <end position="597"/>
    </location>
</feature>
<evidence type="ECO:0000256" key="1">
    <source>
        <dbReference type="ARBA" id="ARBA00001974"/>
    </source>
</evidence>
<comment type="cofactor">
    <cofactor evidence="1">
        <name>FAD</name>
        <dbReference type="ChEBI" id="CHEBI:57692"/>
    </cofactor>
</comment>